<dbReference type="Proteomes" id="UP000789375">
    <property type="component" value="Unassembled WGS sequence"/>
</dbReference>
<comment type="caution">
    <text evidence="2">The sequence shown here is derived from an EMBL/GenBank/DDBJ whole genome shotgun (WGS) entry which is preliminary data.</text>
</comment>
<dbReference type="InterPro" id="IPR005162">
    <property type="entry name" value="Retrotrans_gag_dom"/>
</dbReference>
<evidence type="ECO:0000313" key="3">
    <source>
        <dbReference type="Proteomes" id="UP000789375"/>
    </source>
</evidence>
<protein>
    <submittedName>
        <fullName evidence="2">10564_t:CDS:1</fullName>
    </submittedName>
</protein>
<evidence type="ECO:0000259" key="1">
    <source>
        <dbReference type="Pfam" id="PF03732"/>
    </source>
</evidence>
<gene>
    <name evidence="2" type="ORF">FMOSSE_LOCUS15943</name>
</gene>
<name>A0A9N9IJ68_FUNMO</name>
<dbReference type="AlphaFoldDB" id="A0A9N9IJ68"/>
<feature type="non-terminal residue" evidence="2">
    <location>
        <position position="1"/>
    </location>
</feature>
<organism evidence="2 3">
    <name type="scientific">Funneliformis mosseae</name>
    <name type="common">Endomycorrhizal fungus</name>
    <name type="synonym">Glomus mosseae</name>
    <dbReference type="NCBI Taxonomy" id="27381"/>
    <lineage>
        <taxon>Eukaryota</taxon>
        <taxon>Fungi</taxon>
        <taxon>Fungi incertae sedis</taxon>
        <taxon>Mucoromycota</taxon>
        <taxon>Glomeromycotina</taxon>
        <taxon>Glomeromycetes</taxon>
        <taxon>Glomerales</taxon>
        <taxon>Glomeraceae</taxon>
        <taxon>Funneliformis</taxon>
    </lineage>
</organism>
<proteinExistence type="predicted"/>
<evidence type="ECO:0000313" key="2">
    <source>
        <dbReference type="EMBL" id="CAG8737029.1"/>
    </source>
</evidence>
<accession>A0A9N9IJ68</accession>
<feature type="domain" description="Retrotransposon gag" evidence="1">
    <location>
        <begin position="16"/>
        <end position="92"/>
    </location>
</feature>
<feature type="non-terminal residue" evidence="2">
    <location>
        <position position="118"/>
    </location>
</feature>
<dbReference type="Pfam" id="PF03732">
    <property type="entry name" value="Retrotrans_gag"/>
    <property type="match status" value="1"/>
</dbReference>
<dbReference type="EMBL" id="CAJVPP010019046">
    <property type="protein sequence ID" value="CAG8737029.1"/>
    <property type="molecule type" value="Genomic_DNA"/>
</dbReference>
<sequence>AKEANGWPDNRRVAIAAGMLREKAADWYNLDGDTNTGFRERFLACFSSQEKLHRWQYELMNLKQGNEKVETYASRFKKLANKINAGGIPDAFKELVTLVAIQNPANLDAAITQAKTVE</sequence>
<keyword evidence="3" id="KW-1185">Reference proteome</keyword>
<reference evidence="2" key="1">
    <citation type="submission" date="2021-06" db="EMBL/GenBank/DDBJ databases">
        <authorList>
            <person name="Kallberg Y."/>
            <person name="Tangrot J."/>
            <person name="Rosling A."/>
        </authorList>
    </citation>
    <scope>NUCLEOTIDE SEQUENCE</scope>
    <source>
        <strain evidence="2">87-6 pot B 2015</strain>
    </source>
</reference>